<dbReference type="PROSITE" id="PS51257">
    <property type="entry name" value="PROKAR_LIPOPROTEIN"/>
    <property type="match status" value="1"/>
</dbReference>
<dbReference type="PANTHER" id="PTHR33886:SF8">
    <property type="entry name" value="UNSATURATED RHAMNOGALACTURONAN HYDROLASE (EUROFUNG)"/>
    <property type="match status" value="1"/>
</dbReference>
<dbReference type="RefSeq" id="WP_245128840.1">
    <property type="nucleotide sequence ID" value="NZ_JALJEJ010000002.1"/>
</dbReference>
<name>A0A9X1X1E2_9SPHI</name>
<dbReference type="EMBL" id="JALJEJ010000002">
    <property type="protein sequence ID" value="MCJ8209006.1"/>
    <property type="molecule type" value="Genomic_DNA"/>
</dbReference>
<proteinExistence type="predicted"/>
<evidence type="ECO:0000313" key="3">
    <source>
        <dbReference type="Proteomes" id="UP001139450"/>
    </source>
</evidence>
<dbReference type="InterPro" id="IPR052043">
    <property type="entry name" value="PolySaccharide_Degr_Enz"/>
</dbReference>
<protein>
    <submittedName>
        <fullName evidence="2">Glycoside hydrolase family 88 protein</fullName>
    </submittedName>
</protein>
<evidence type="ECO:0000256" key="1">
    <source>
        <dbReference type="ARBA" id="ARBA00022801"/>
    </source>
</evidence>
<organism evidence="2 3">
    <name type="scientific">Mucilaginibacter straminoryzae</name>
    <dbReference type="NCBI Taxonomy" id="2932774"/>
    <lineage>
        <taxon>Bacteria</taxon>
        <taxon>Pseudomonadati</taxon>
        <taxon>Bacteroidota</taxon>
        <taxon>Sphingobacteriia</taxon>
        <taxon>Sphingobacteriales</taxon>
        <taxon>Sphingobacteriaceae</taxon>
        <taxon>Mucilaginibacter</taxon>
    </lineage>
</organism>
<sequence>MPRIPWQLFVFYLSTLLVSCSDRVLIHGVADRVSNNTNFSLASLGENTKPSRYNEWMYQNFIIMEAMDQLGLVLNDSSYANYARKNINFFCAYLEERKSTSQLKTLDWYLHPTEMWHCGMIAAFAAQQNILTNQEKINGLKTFQSFLLTAPKLANGMFVRQKGGKYRTRAVQIDDIYMLSPYWVRMWQSTKDVQYLDKAISETYNYFNYLWDDKSQLMHCLWLENTQKPASHFWGRGNGWFIMALADLLNHLPYDHPQRKRLIAIFNQVAKGIARYQDKDGLWHQVLNVPESFSESSCSGMFTYCILKGVNEGWLNRSFNKTGMRGWRGLKTKITSGLEIKDTCPPTDMSEDLSYFLNRPRVTDDQHAIGPFLLAGGEVLKARRLSKLK</sequence>
<reference evidence="2" key="1">
    <citation type="submission" date="2022-04" db="EMBL/GenBank/DDBJ databases">
        <title>Mucilaginibacter sp. RS28 isolated from freshwater.</title>
        <authorList>
            <person name="Ko S.-R."/>
        </authorList>
    </citation>
    <scope>NUCLEOTIDE SEQUENCE</scope>
    <source>
        <strain evidence="2">RS28</strain>
    </source>
</reference>
<keyword evidence="3" id="KW-1185">Reference proteome</keyword>
<comment type="caution">
    <text evidence="2">The sequence shown here is derived from an EMBL/GenBank/DDBJ whole genome shotgun (WGS) entry which is preliminary data.</text>
</comment>
<dbReference type="InterPro" id="IPR008928">
    <property type="entry name" value="6-hairpin_glycosidase_sf"/>
</dbReference>
<keyword evidence="1 2" id="KW-0378">Hydrolase</keyword>
<accession>A0A9X1X1E2</accession>
<dbReference type="Pfam" id="PF07470">
    <property type="entry name" value="Glyco_hydro_88"/>
    <property type="match status" value="1"/>
</dbReference>
<dbReference type="GO" id="GO:0005975">
    <property type="term" value="P:carbohydrate metabolic process"/>
    <property type="evidence" value="ECO:0007669"/>
    <property type="project" value="InterPro"/>
</dbReference>
<dbReference type="Gene3D" id="1.50.10.10">
    <property type="match status" value="1"/>
</dbReference>
<dbReference type="SUPFAM" id="SSF48208">
    <property type="entry name" value="Six-hairpin glycosidases"/>
    <property type="match status" value="1"/>
</dbReference>
<evidence type="ECO:0000313" key="2">
    <source>
        <dbReference type="EMBL" id="MCJ8209006.1"/>
    </source>
</evidence>
<dbReference type="AlphaFoldDB" id="A0A9X1X1E2"/>
<gene>
    <name evidence="2" type="ORF">MUY27_04750</name>
</gene>
<dbReference type="GO" id="GO:0016787">
    <property type="term" value="F:hydrolase activity"/>
    <property type="evidence" value="ECO:0007669"/>
    <property type="project" value="UniProtKB-KW"/>
</dbReference>
<dbReference type="Proteomes" id="UP001139450">
    <property type="component" value="Unassembled WGS sequence"/>
</dbReference>
<dbReference type="InterPro" id="IPR010905">
    <property type="entry name" value="Glyco_hydro_88"/>
</dbReference>
<dbReference type="InterPro" id="IPR012341">
    <property type="entry name" value="6hp_glycosidase-like_sf"/>
</dbReference>
<dbReference type="PANTHER" id="PTHR33886">
    <property type="entry name" value="UNSATURATED RHAMNOGALACTURONAN HYDROLASE (EUROFUNG)"/>
    <property type="match status" value="1"/>
</dbReference>